<dbReference type="PANTHER" id="PTHR13621">
    <property type="entry name" value="PROLINE-RICH PROTEIN PRCC"/>
    <property type="match status" value="1"/>
</dbReference>
<feature type="compositionally biased region" description="Acidic residues" evidence="1">
    <location>
        <begin position="243"/>
        <end position="254"/>
    </location>
</feature>
<accession>A0A8H8RL53</accession>
<protein>
    <submittedName>
        <fullName evidence="2">Uncharacterized protein</fullName>
    </submittedName>
</protein>
<dbReference type="EMBL" id="QGMI01000757">
    <property type="protein sequence ID" value="TVY37021.1"/>
    <property type="molecule type" value="Genomic_DNA"/>
</dbReference>
<dbReference type="AlphaFoldDB" id="A0A8H8RL53"/>
<feature type="region of interest" description="Disordered" evidence="1">
    <location>
        <begin position="374"/>
        <end position="402"/>
    </location>
</feature>
<dbReference type="GO" id="GO:0005634">
    <property type="term" value="C:nucleus"/>
    <property type="evidence" value="ECO:0007669"/>
    <property type="project" value="TreeGrafter"/>
</dbReference>
<dbReference type="Proteomes" id="UP000443090">
    <property type="component" value="Unassembled WGS sequence"/>
</dbReference>
<feature type="compositionally biased region" description="Polar residues" evidence="1">
    <location>
        <begin position="222"/>
        <end position="232"/>
    </location>
</feature>
<dbReference type="PANTHER" id="PTHR13621:SF2">
    <property type="entry name" value="PROLINE-RICH PROTEIN PRCC"/>
    <property type="match status" value="1"/>
</dbReference>
<evidence type="ECO:0000313" key="2">
    <source>
        <dbReference type="EMBL" id="TVY37021.1"/>
    </source>
</evidence>
<feature type="compositionally biased region" description="Basic and acidic residues" evidence="1">
    <location>
        <begin position="120"/>
        <end position="134"/>
    </location>
</feature>
<evidence type="ECO:0000256" key="1">
    <source>
        <dbReference type="SAM" id="MobiDB-lite"/>
    </source>
</evidence>
<feature type="region of interest" description="Disordered" evidence="1">
    <location>
        <begin position="176"/>
        <end position="288"/>
    </location>
</feature>
<name>A0A8H8RL53_9HELO</name>
<evidence type="ECO:0000313" key="3">
    <source>
        <dbReference type="Proteomes" id="UP000443090"/>
    </source>
</evidence>
<feature type="compositionally biased region" description="Gly residues" evidence="1">
    <location>
        <begin position="93"/>
        <end position="106"/>
    </location>
</feature>
<organism evidence="2 3">
    <name type="scientific">Lachnellula occidentalis</name>
    <dbReference type="NCBI Taxonomy" id="215460"/>
    <lineage>
        <taxon>Eukaryota</taxon>
        <taxon>Fungi</taxon>
        <taxon>Dikarya</taxon>
        <taxon>Ascomycota</taxon>
        <taxon>Pezizomycotina</taxon>
        <taxon>Leotiomycetes</taxon>
        <taxon>Helotiales</taxon>
        <taxon>Lachnaceae</taxon>
        <taxon>Lachnellula</taxon>
    </lineage>
</organism>
<feature type="compositionally biased region" description="Polar residues" evidence="1">
    <location>
        <begin position="187"/>
        <end position="201"/>
    </location>
</feature>
<feature type="compositionally biased region" description="Acidic residues" evidence="1">
    <location>
        <begin position="7"/>
        <end position="16"/>
    </location>
</feature>
<reference evidence="2 3" key="1">
    <citation type="submission" date="2018-05" db="EMBL/GenBank/DDBJ databases">
        <title>Genome sequencing and assembly of the regulated plant pathogen Lachnellula willkommii and related sister species for the development of diagnostic species identification markers.</title>
        <authorList>
            <person name="Giroux E."/>
            <person name="Bilodeau G."/>
        </authorList>
    </citation>
    <scope>NUCLEOTIDE SEQUENCE [LARGE SCALE GENOMIC DNA]</scope>
    <source>
        <strain evidence="2 3">CBS 160.35</strain>
    </source>
</reference>
<gene>
    <name evidence="2" type="ORF">LOCC1_G007033</name>
</gene>
<proteinExistence type="predicted"/>
<dbReference type="Pfam" id="PF10253">
    <property type="entry name" value="PRCC"/>
    <property type="match status" value="1"/>
</dbReference>
<dbReference type="InterPro" id="IPR018800">
    <property type="entry name" value="PRCC"/>
</dbReference>
<comment type="caution">
    <text evidence="2">The sequence shown here is derived from an EMBL/GenBank/DDBJ whole genome shotgun (WGS) entry which is preliminary data.</text>
</comment>
<keyword evidence="3" id="KW-1185">Reference proteome</keyword>
<sequence>MGLVDYSDSDASDVEETPVVKPAANSSKPAFQKVVDRANPGKIRVSLSQNSTKNDTESEEPPTKRAKIGGGAFSGFNSFLPAPKRAGQTSATLGGGNAVKKGGLGAGVNLKTGAAPGFSREPEPEREYAEERNSEQASTSEGNGFTLPPPKGSQNEEKPVEEVKLVGKPLMFRPLSVARKPKKKTVAQLSSAAPMPSTSVKPQPKAEIPAPKPKVSLFSMGSEETSTMTPSNGEYKPMMLDTPEQETQESEDPYSLEPSYEDFTPNASQSGLELPAVPTPPVSQSLDDIAGDLNLSAAERRQLFGRQKGGRGNKSATKVINFNTDEEYLHNEELRAAGEQVSHNPVRSIAPGKHSLKQLVNAAQSQKEALEESFAKGRNNRAEASSRYGCSGPEVRESSKVSLGPLSTNPSIISSILFILSSYPYFVFQISRL</sequence>
<feature type="region of interest" description="Disordered" evidence="1">
    <location>
        <begin position="1"/>
        <end position="160"/>
    </location>
</feature>
<dbReference type="OrthoDB" id="2555634at2759"/>